<gene>
    <name evidence="4" type="ORF">AM593_00524</name>
</gene>
<protein>
    <submittedName>
        <fullName evidence="4">Uncharacterized protein</fullName>
    </submittedName>
</protein>
<dbReference type="AlphaFoldDB" id="A0A3L5TTK3"/>
<dbReference type="InterPro" id="IPR036396">
    <property type="entry name" value="Cyt_P450_sf"/>
</dbReference>
<name>A0A3L5TTK3_MYTGA</name>
<dbReference type="SMR" id="A0A3L5TTK3"/>
<reference evidence="4 5" key="1">
    <citation type="journal article" date="2016" name="PLoS ONE">
        <title>A First Insight into the Genome of the Filter-Feeder Mussel Mytilus galloprovincialis.</title>
        <authorList>
            <person name="Murgarella M."/>
            <person name="Puiu D."/>
            <person name="Novoa B."/>
            <person name="Figueras A."/>
            <person name="Posada D."/>
            <person name="Canchaya C."/>
        </authorList>
    </citation>
    <scope>NUCLEOTIDE SEQUENCE [LARGE SCALE GENOMIC DNA]</scope>
    <source>
        <tissue evidence="4">Muscle</tissue>
    </source>
</reference>
<comment type="similarity">
    <text evidence="1">Belongs to the cytochrome P450 family.</text>
</comment>
<evidence type="ECO:0000256" key="1">
    <source>
        <dbReference type="ARBA" id="ARBA00010617"/>
    </source>
</evidence>
<dbReference type="GO" id="GO:0005737">
    <property type="term" value="C:cytoplasm"/>
    <property type="evidence" value="ECO:0007669"/>
    <property type="project" value="TreeGrafter"/>
</dbReference>
<dbReference type="Gene3D" id="1.10.630.10">
    <property type="entry name" value="Cytochrome P450"/>
    <property type="match status" value="1"/>
</dbReference>
<evidence type="ECO:0000313" key="5">
    <source>
        <dbReference type="Proteomes" id="UP000266721"/>
    </source>
</evidence>
<dbReference type="PANTHER" id="PTHR24300:SF375">
    <property type="entry name" value="CYTOCHROME P450 FAMILY"/>
    <property type="match status" value="1"/>
</dbReference>
<proteinExistence type="inferred from homology"/>
<dbReference type="GO" id="GO:0005506">
    <property type="term" value="F:iron ion binding"/>
    <property type="evidence" value="ECO:0007669"/>
    <property type="project" value="InterPro"/>
</dbReference>
<dbReference type="PANTHER" id="PTHR24300">
    <property type="entry name" value="CYTOCHROME P450 508A4-RELATED"/>
    <property type="match status" value="1"/>
</dbReference>
<dbReference type="InterPro" id="IPR001128">
    <property type="entry name" value="Cyt_P450"/>
</dbReference>
<sequence>MVKVLEGKKLSSVRKVIAENDKLHEYIREQLKDHKMEHNPKSPKDFLDFYLNLSEDTRKDSALSVVFSIYRTNKRDMEVDSYTIPAKSIILYDLNDPQIDPAVWENPLEFNPDRWTDRLTEPQTDGFLPFGTVNKCIST</sequence>
<dbReference type="Pfam" id="PF00067">
    <property type="entry name" value="p450"/>
    <property type="match status" value="1"/>
</dbReference>
<dbReference type="InterPro" id="IPR050182">
    <property type="entry name" value="Cytochrome_P450_fam2"/>
</dbReference>
<keyword evidence="2" id="KW-0479">Metal-binding</keyword>
<evidence type="ECO:0000313" key="4">
    <source>
        <dbReference type="EMBL" id="OPL33234.1"/>
    </source>
</evidence>
<dbReference type="GO" id="GO:0006082">
    <property type="term" value="P:organic acid metabolic process"/>
    <property type="evidence" value="ECO:0007669"/>
    <property type="project" value="TreeGrafter"/>
</dbReference>
<keyword evidence="3" id="KW-0408">Iron</keyword>
<dbReference type="GO" id="GO:0016712">
    <property type="term" value="F:oxidoreductase activity, acting on paired donors, with incorporation or reduction of molecular oxygen, reduced flavin or flavoprotein as one donor, and incorporation of one atom of oxygen"/>
    <property type="evidence" value="ECO:0007669"/>
    <property type="project" value="TreeGrafter"/>
</dbReference>
<dbReference type="GO" id="GO:0020037">
    <property type="term" value="F:heme binding"/>
    <property type="evidence" value="ECO:0007669"/>
    <property type="project" value="InterPro"/>
</dbReference>
<dbReference type="SUPFAM" id="SSF48264">
    <property type="entry name" value="Cytochrome P450"/>
    <property type="match status" value="1"/>
</dbReference>
<dbReference type="GO" id="GO:0006805">
    <property type="term" value="P:xenobiotic metabolic process"/>
    <property type="evidence" value="ECO:0007669"/>
    <property type="project" value="TreeGrafter"/>
</dbReference>
<dbReference type="Proteomes" id="UP000266721">
    <property type="component" value="Unassembled WGS sequence"/>
</dbReference>
<organism evidence="4 5">
    <name type="scientific">Mytilus galloprovincialis</name>
    <name type="common">Mediterranean mussel</name>
    <dbReference type="NCBI Taxonomy" id="29158"/>
    <lineage>
        <taxon>Eukaryota</taxon>
        <taxon>Metazoa</taxon>
        <taxon>Spiralia</taxon>
        <taxon>Lophotrochozoa</taxon>
        <taxon>Mollusca</taxon>
        <taxon>Bivalvia</taxon>
        <taxon>Autobranchia</taxon>
        <taxon>Pteriomorphia</taxon>
        <taxon>Mytilida</taxon>
        <taxon>Mytiloidea</taxon>
        <taxon>Mytilidae</taxon>
        <taxon>Mytilinae</taxon>
        <taxon>Mytilus</taxon>
    </lineage>
</organism>
<accession>A0A3L5TTK3</accession>
<evidence type="ECO:0000256" key="2">
    <source>
        <dbReference type="ARBA" id="ARBA00022723"/>
    </source>
</evidence>
<feature type="non-terminal residue" evidence="4">
    <location>
        <position position="1"/>
    </location>
</feature>
<comment type="caution">
    <text evidence="4">The sequence shown here is derived from an EMBL/GenBank/DDBJ whole genome shotgun (WGS) entry which is preliminary data.</text>
</comment>
<dbReference type="EMBL" id="KV584078">
    <property type="protein sequence ID" value="OPL33234.1"/>
    <property type="molecule type" value="Genomic_DNA"/>
</dbReference>
<keyword evidence="5" id="KW-1185">Reference proteome</keyword>
<evidence type="ECO:0000256" key="3">
    <source>
        <dbReference type="ARBA" id="ARBA00023004"/>
    </source>
</evidence>